<dbReference type="Pfam" id="PF00149">
    <property type="entry name" value="Metallophos"/>
    <property type="match status" value="1"/>
</dbReference>
<gene>
    <name evidence="7" type="ORF">BW247_01240</name>
</gene>
<keyword evidence="5" id="KW-0464">Manganese</keyword>
<reference evidence="7 8" key="1">
    <citation type="submission" date="2017-01" db="EMBL/GenBank/DDBJ databases">
        <title>Draft sequence of Acidihalobacter ferrooxidans strain DSM 14175 (strain V8).</title>
        <authorList>
            <person name="Khaleque H.N."/>
            <person name="Ramsay J.P."/>
            <person name="Murphy R.J.T."/>
            <person name="Kaksonen A.H."/>
            <person name="Boxall N.J."/>
            <person name="Watkin E.L.J."/>
        </authorList>
    </citation>
    <scope>NUCLEOTIDE SEQUENCE [LARGE SCALE GENOMIC DNA]</scope>
    <source>
        <strain evidence="7 8">V8</strain>
    </source>
</reference>
<dbReference type="SUPFAM" id="SSF56300">
    <property type="entry name" value="Metallo-dependent phosphatases"/>
    <property type="match status" value="1"/>
</dbReference>
<dbReference type="STRING" id="1765967.BW247_01240"/>
<dbReference type="AlphaFoldDB" id="A0A1P8UDF2"/>
<evidence type="ECO:0000313" key="7">
    <source>
        <dbReference type="EMBL" id="APZ41891.1"/>
    </source>
</evidence>
<dbReference type="InterPro" id="IPR029052">
    <property type="entry name" value="Metallo-depent_PP-like"/>
</dbReference>
<dbReference type="Gene3D" id="3.60.21.10">
    <property type="match status" value="1"/>
</dbReference>
<dbReference type="PANTHER" id="PTHR34990">
    <property type="entry name" value="UDP-2,3-DIACYLGLUCOSAMINE HYDROLASE-RELATED"/>
    <property type="match status" value="1"/>
</dbReference>
<keyword evidence="4" id="KW-0472">Membrane</keyword>
<accession>A0A1P8UDF2</accession>
<protein>
    <recommendedName>
        <fullName evidence="6">Calcineurin-like phosphoesterase domain-containing protein</fullName>
    </recommendedName>
</protein>
<dbReference type="KEGG" id="afy:BW247_01240"/>
<dbReference type="GO" id="GO:0008758">
    <property type="term" value="F:UDP-2,3-diacylglucosamine hydrolase activity"/>
    <property type="evidence" value="ECO:0007669"/>
    <property type="project" value="TreeGrafter"/>
</dbReference>
<dbReference type="RefSeq" id="WP_076835238.1">
    <property type="nucleotide sequence ID" value="NZ_CP019434.1"/>
</dbReference>
<dbReference type="GO" id="GO:0009245">
    <property type="term" value="P:lipid A biosynthetic process"/>
    <property type="evidence" value="ECO:0007669"/>
    <property type="project" value="TreeGrafter"/>
</dbReference>
<evidence type="ECO:0000256" key="4">
    <source>
        <dbReference type="ARBA" id="ARBA00023136"/>
    </source>
</evidence>
<keyword evidence="3" id="KW-0479">Metal-binding</keyword>
<sequence>METTQAKTPNGYRTLWISDLHLGSSGAQAEDLLRFLRQTEVERIYLVGDIIDLWALRRHPHWPREHMEVVRYVLGRAADGVTVTYIPGNHDHAMRTYSGQRFGQVMIEQRAIHVTADGRRLLIMHGDEFDTIIHKMPWLAHIGDVLYDWLRALNKRPSGKKRAPPADGLQPRTLSATAKYRVKQIVHLLSGFEKRVAQTCAEARAHGIVCGHSHHAEISRFHDILYCNDGDWVESRTALVEHHDGRLELLRWPATAPQTSDEAARKSIVAANSPI</sequence>
<dbReference type="InterPro" id="IPR004843">
    <property type="entry name" value="Calcineurin-like_PHP"/>
</dbReference>
<dbReference type="GO" id="GO:0046872">
    <property type="term" value="F:metal ion binding"/>
    <property type="evidence" value="ECO:0007669"/>
    <property type="project" value="UniProtKB-KW"/>
</dbReference>
<dbReference type="GO" id="GO:0016020">
    <property type="term" value="C:membrane"/>
    <property type="evidence" value="ECO:0007669"/>
    <property type="project" value="GOC"/>
</dbReference>
<evidence type="ECO:0000256" key="2">
    <source>
        <dbReference type="ARBA" id="ARBA00022519"/>
    </source>
</evidence>
<evidence type="ECO:0000256" key="3">
    <source>
        <dbReference type="ARBA" id="ARBA00022723"/>
    </source>
</evidence>
<dbReference type="OrthoDB" id="9802481at2"/>
<dbReference type="InterPro" id="IPR043461">
    <property type="entry name" value="LpxH-like"/>
</dbReference>
<evidence type="ECO:0000259" key="6">
    <source>
        <dbReference type="Pfam" id="PF00149"/>
    </source>
</evidence>
<dbReference type="EMBL" id="CP019434">
    <property type="protein sequence ID" value="APZ41891.1"/>
    <property type="molecule type" value="Genomic_DNA"/>
</dbReference>
<name>A0A1P8UDF2_9GAMM</name>
<keyword evidence="8" id="KW-1185">Reference proteome</keyword>
<evidence type="ECO:0000256" key="1">
    <source>
        <dbReference type="ARBA" id="ARBA00022475"/>
    </source>
</evidence>
<organism evidence="7 8">
    <name type="scientific">Acidihalobacter ferrooxydans</name>
    <dbReference type="NCBI Taxonomy" id="1765967"/>
    <lineage>
        <taxon>Bacteria</taxon>
        <taxon>Pseudomonadati</taxon>
        <taxon>Pseudomonadota</taxon>
        <taxon>Gammaproteobacteria</taxon>
        <taxon>Chromatiales</taxon>
        <taxon>Ectothiorhodospiraceae</taxon>
        <taxon>Acidihalobacter</taxon>
    </lineage>
</organism>
<dbReference type="PANTHER" id="PTHR34990:SF2">
    <property type="entry name" value="BLL8164 PROTEIN"/>
    <property type="match status" value="1"/>
</dbReference>
<keyword evidence="2" id="KW-0997">Cell inner membrane</keyword>
<dbReference type="Proteomes" id="UP000243807">
    <property type="component" value="Chromosome"/>
</dbReference>
<dbReference type="CDD" id="cd07398">
    <property type="entry name" value="MPP_YbbF-LpxH"/>
    <property type="match status" value="1"/>
</dbReference>
<feature type="domain" description="Calcineurin-like phosphoesterase" evidence="6">
    <location>
        <begin position="13"/>
        <end position="215"/>
    </location>
</feature>
<evidence type="ECO:0000256" key="5">
    <source>
        <dbReference type="ARBA" id="ARBA00023211"/>
    </source>
</evidence>
<evidence type="ECO:0000313" key="8">
    <source>
        <dbReference type="Proteomes" id="UP000243807"/>
    </source>
</evidence>
<keyword evidence="1" id="KW-1003">Cell membrane</keyword>
<proteinExistence type="predicted"/>